<dbReference type="SUPFAM" id="SSF81698">
    <property type="entry name" value="FF domain"/>
    <property type="match status" value="5"/>
</dbReference>
<dbReference type="CDD" id="cd00201">
    <property type="entry name" value="WW"/>
    <property type="match status" value="2"/>
</dbReference>
<feature type="compositionally biased region" description="Basic and acidic residues" evidence="7">
    <location>
        <begin position="564"/>
        <end position="603"/>
    </location>
</feature>
<dbReference type="SMART" id="SM00441">
    <property type="entry name" value="FF"/>
    <property type="match status" value="5"/>
</dbReference>
<dbReference type="InterPro" id="IPR002713">
    <property type="entry name" value="FF_domain"/>
</dbReference>
<keyword evidence="11" id="KW-1185">Reference proteome</keyword>
<dbReference type="Pfam" id="PF25432">
    <property type="entry name" value="FF_PRPF40A"/>
    <property type="match status" value="1"/>
</dbReference>
<dbReference type="PROSITE" id="PS01159">
    <property type="entry name" value="WW_DOMAIN_1"/>
    <property type="match status" value="2"/>
</dbReference>
<feature type="domain" description="WW" evidence="8">
    <location>
        <begin position="8"/>
        <end position="41"/>
    </location>
</feature>
<evidence type="ECO:0000256" key="2">
    <source>
        <dbReference type="ARBA" id="ARBA00022664"/>
    </source>
</evidence>
<feature type="domain" description="FF" evidence="9">
    <location>
        <begin position="221"/>
        <end position="277"/>
    </location>
</feature>
<dbReference type="PANTHER" id="PTHR11864">
    <property type="entry name" value="PRE-MRNA-PROCESSING PROTEIN PRP40"/>
    <property type="match status" value="1"/>
</dbReference>
<dbReference type="SUPFAM" id="SSF51045">
    <property type="entry name" value="WW domain"/>
    <property type="match status" value="2"/>
</dbReference>
<dbReference type="Gene3D" id="1.10.10.440">
    <property type="entry name" value="FF domain"/>
    <property type="match status" value="5"/>
</dbReference>
<feature type="domain" description="FF" evidence="9">
    <location>
        <begin position="368"/>
        <end position="429"/>
    </location>
</feature>
<evidence type="ECO:0000256" key="5">
    <source>
        <dbReference type="ARBA" id="ARBA00023242"/>
    </source>
</evidence>
<evidence type="ECO:0000256" key="1">
    <source>
        <dbReference type="ARBA" id="ARBA00004123"/>
    </source>
</evidence>
<feature type="compositionally biased region" description="Basic and acidic residues" evidence="7">
    <location>
        <begin position="613"/>
        <end position="644"/>
    </location>
</feature>
<keyword evidence="5" id="KW-0539">Nucleus</keyword>
<dbReference type="GO" id="GO:0003723">
    <property type="term" value="F:RNA binding"/>
    <property type="evidence" value="ECO:0007669"/>
    <property type="project" value="TreeGrafter"/>
</dbReference>
<evidence type="ECO:0008006" key="12">
    <source>
        <dbReference type="Google" id="ProtNLM"/>
    </source>
</evidence>
<evidence type="ECO:0000256" key="6">
    <source>
        <dbReference type="SAM" id="Coils"/>
    </source>
</evidence>
<dbReference type="GO" id="GO:0045292">
    <property type="term" value="P:mRNA cis splicing, via spliceosome"/>
    <property type="evidence" value="ECO:0007669"/>
    <property type="project" value="InterPro"/>
</dbReference>
<evidence type="ECO:0000256" key="7">
    <source>
        <dbReference type="SAM" id="MobiDB-lite"/>
    </source>
</evidence>
<keyword evidence="6" id="KW-0175">Coiled coil</keyword>
<dbReference type="InterPro" id="IPR036517">
    <property type="entry name" value="FF_domain_sf"/>
</dbReference>
<dbReference type="FunFam" id="1.10.10.440:FF:000027">
    <property type="entry name" value="Formin binding protein (FNB3)"/>
    <property type="match status" value="1"/>
</dbReference>
<keyword evidence="3" id="KW-0677">Repeat</keyword>
<dbReference type="FunFam" id="1.10.10.440:FF:000013">
    <property type="entry name" value="pre-mRNA-processing protein 40A isoform X1"/>
    <property type="match status" value="1"/>
</dbReference>
<organism evidence="10 11">
    <name type="scientific">Glutinoglossum americanum</name>
    <dbReference type="NCBI Taxonomy" id="1670608"/>
    <lineage>
        <taxon>Eukaryota</taxon>
        <taxon>Fungi</taxon>
        <taxon>Dikarya</taxon>
        <taxon>Ascomycota</taxon>
        <taxon>Pezizomycotina</taxon>
        <taxon>Geoglossomycetes</taxon>
        <taxon>Geoglossales</taxon>
        <taxon>Geoglossaceae</taxon>
        <taxon>Glutinoglossum</taxon>
    </lineage>
</organism>
<evidence type="ECO:0000259" key="8">
    <source>
        <dbReference type="PROSITE" id="PS50020"/>
    </source>
</evidence>
<dbReference type="OrthoDB" id="187617at2759"/>
<evidence type="ECO:0000256" key="3">
    <source>
        <dbReference type="ARBA" id="ARBA00022737"/>
    </source>
</evidence>
<dbReference type="FunFam" id="1.10.10.440:FF:000034">
    <property type="entry name" value="Formin binding protein (FNB3)"/>
    <property type="match status" value="1"/>
</dbReference>
<feature type="domain" description="FF" evidence="9">
    <location>
        <begin position="152"/>
        <end position="209"/>
    </location>
</feature>
<dbReference type="GO" id="GO:0005685">
    <property type="term" value="C:U1 snRNP"/>
    <property type="evidence" value="ECO:0007669"/>
    <property type="project" value="TreeGrafter"/>
</dbReference>
<dbReference type="InterPro" id="IPR001202">
    <property type="entry name" value="WW_dom"/>
</dbReference>
<dbReference type="Gene3D" id="2.20.70.10">
    <property type="match status" value="2"/>
</dbReference>
<feature type="region of interest" description="Disordered" evidence="7">
    <location>
        <begin position="564"/>
        <end position="773"/>
    </location>
</feature>
<protein>
    <recommendedName>
        <fullName evidence="12">Pre-mRNA-processing protein prp40</fullName>
    </recommendedName>
</protein>
<dbReference type="Proteomes" id="UP000698800">
    <property type="component" value="Unassembled WGS sequence"/>
</dbReference>
<dbReference type="EMBL" id="JAGHQL010000023">
    <property type="protein sequence ID" value="KAH0544068.1"/>
    <property type="molecule type" value="Genomic_DNA"/>
</dbReference>
<proteinExistence type="predicted"/>
<sequence>MNSINGASGAPSLWQEARNADGRAYYYNTQTKATQWNRPPELMTSAERALSNQPWKEYTAEGGRKYWYNAETKQSSWEMPEIYKNALAQSLPPPRSTIPSQTFVAGGTASFVQPQQHQNEHQNLDRPAGYSHIDMNGTRMGGAATQLPDPEYASLEEAEAAFLKLLRRAGVQPDWTWEQTMRAIIKDPQYRALKDPKDRKAAFEKFTVEARMQEKERTKERMAKLRADFGTMLRSHPEIKHYTRWKTARPIIEGETIFRSTNDDAERRQLFEEYIIELRKATLEYENVMRKAAMDDLIGILRALDLEPYTRWSDAQVIIQSHGRFQGEEKFKFLTKSDILTAFESHIKSLERTFNDARQQTKNLKARRERQNRDHFIALLKKLRAAGKIKAGTKWMQVHPLIENDDTYIAMLGQPGSTPLDLFWDVVEEEERGLRGKRNEVIDVLDDKRYEIQQKTTFDEFLSVVQTDRRTASIDRDALFLIFERLHEKVVRRSEDDKHQAERHQRRAVDALRSKIKHLEPPVGSNDSWDQVRARVQNLEEYRVLESDDLRRTAFDKVIRRLKEKEEDVEKDKSRRDRERDRDRGDSRPAHRERERERDRDVRNGYANRSTRHREPSNRLSRTPEPDAYEADRKKAIADRERQYRKASASGLSPPHHRSERSDRDRGTSRQASSHYDRERREREEERERMYRSRGDPRGSRDELDYGERSIRRRQRGDSDAESVGRDSKRSRRERTPRERTPPRRLKSKTPPKTVKEEPTVHSGSEEGEIEEE</sequence>
<name>A0A9P8L536_9PEZI</name>
<dbReference type="PROSITE" id="PS51676">
    <property type="entry name" value="FF"/>
    <property type="match status" value="3"/>
</dbReference>
<accession>A0A9P8L536</accession>
<comment type="caution">
    <text evidence="10">The sequence shown here is derived from an EMBL/GenBank/DDBJ whole genome shotgun (WGS) entry which is preliminary data.</text>
</comment>
<dbReference type="AlphaFoldDB" id="A0A9P8L536"/>
<reference evidence="10" key="1">
    <citation type="submission" date="2021-03" db="EMBL/GenBank/DDBJ databases">
        <title>Comparative genomics and phylogenomic investigation of the class Geoglossomycetes provide insights into ecological specialization and systematics.</title>
        <authorList>
            <person name="Melie T."/>
            <person name="Pirro S."/>
            <person name="Miller A.N."/>
            <person name="Quandt A."/>
        </authorList>
    </citation>
    <scope>NUCLEOTIDE SEQUENCE</scope>
    <source>
        <strain evidence="10">GBOQ0MN5Z8</strain>
    </source>
</reference>
<dbReference type="GO" id="GO:0071004">
    <property type="term" value="C:U2-type prespliceosome"/>
    <property type="evidence" value="ECO:0007669"/>
    <property type="project" value="TreeGrafter"/>
</dbReference>
<dbReference type="Pfam" id="PF01846">
    <property type="entry name" value="FF"/>
    <property type="match status" value="3"/>
</dbReference>
<evidence type="ECO:0000313" key="11">
    <source>
        <dbReference type="Proteomes" id="UP000698800"/>
    </source>
</evidence>
<feature type="compositionally biased region" description="Basic and acidic residues" evidence="7">
    <location>
        <begin position="675"/>
        <end position="742"/>
    </location>
</feature>
<dbReference type="InterPro" id="IPR039726">
    <property type="entry name" value="Prp40-like"/>
</dbReference>
<feature type="coiled-coil region" evidence="6">
    <location>
        <begin position="340"/>
        <end position="374"/>
    </location>
</feature>
<dbReference type="PANTHER" id="PTHR11864:SF0">
    <property type="entry name" value="PRP40 PRE-MRNA PROCESSING FACTOR 40 HOMOLOG A (YEAST)"/>
    <property type="match status" value="1"/>
</dbReference>
<dbReference type="Pfam" id="PF00397">
    <property type="entry name" value="WW"/>
    <property type="match status" value="2"/>
</dbReference>
<gene>
    <name evidence="10" type="ORF">FGG08_001686</name>
</gene>
<dbReference type="PROSITE" id="PS50020">
    <property type="entry name" value="WW_DOMAIN_2"/>
    <property type="match status" value="2"/>
</dbReference>
<dbReference type="InterPro" id="IPR036020">
    <property type="entry name" value="WW_dom_sf"/>
</dbReference>
<evidence type="ECO:0000256" key="4">
    <source>
        <dbReference type="ARBA" id="ARBA00023187"/>
    </source>
</evidence>
<dbReference type="FunFam" id="2.20.70.10:FF:000078">
    <property type="entry name" value="Formin binding protein (FNB3)"/>
    <property type="match status" value="1"/>
</dbReference>
<comment type="subcellular location">
    <subcellularLocation>
        <location evidence="1">Nucleus</location>
    </subcellularLocation>
</comment>
<evidence type="ECO:0000313" key="10">
    <source>
        <dbReference type="EMBL" id="KAH0544068.1"/>
    </source>
</evidence>
<evidence type="ECO:0000259" key="9">
    <source>
        <dbReference type="PROSITE" id="PS51676"/>
    </source>
</evidence>
<dbReference type="FunFam" id="1.10.10.440:FF:000033">
    <property type="entry name" value="Formin binding protein (FNB3)"/>
    <property type="match status" value="1"/>
</dbReference>
<dbReference type="SMART" id="SM00456">
    <property type="entry name" value="WW"/>
    <property type="match status" value="2"/>
</dbReference>
<feature type="domain" description="WW" evidence="8">
    <location>
        <begin position="54"/>
        <end position="82"/>
    </location>
</feature>
<keyword evidence="2" id="KW-0507">mRNA processing</keyword>
<keyword evidence="4" id="KW-0508">mRNA splicing</keyword>